<dbReference type="EMBL" id="AP014633">
    <property type="protein sequence ID" value="BAP56548.1"/>
    <property type="molecule type" value="Genomic_DNA"/>
</dbReference>
<name>A0A090AEU2_9GAMM</name>
<dbReference type="STRING" id="40754.THII_2251"/>
<dbReference type="AlphaFoldDB" id="A0A090AEU2"/>
<keyword evidence="3" id="KW-1185">Reference proteome</keyword>
<dbReference type="KEGG" id="tig:THII_2251"/>
<evidence type="ECO:0000313" key="2">
    <source>
        <dbReference type="EMBL" id="BAP56548.1"/>
    </source>
</evidence>
<accession>A0A090AEU2</accession>
<reference evidence="2 3" key="1">
    <citation type="journal article" date="2014" name="ISME J.">
        <title>Ecophysiology of Thioploca ingrica as revealed by the complete genome sequence supplemented with proteomic evidence.</title>
        <authorList>
            <person name="Kojima H."/>
            <person name="Ogura Y."/>
            <person name="Yamamoto N."/>
            <person name="Togashi T."/>
            <person name="Mori H."/>
            <person name="Watanabe T."/>
            <person name="Nemoto F."/>
            <person name="Kurokawa K."/>
            <person name="Hayashi T."/>
            <person name="Fukui M."/>
        </authorList>
    </citation>
    <scope>NUCLEOTIDE SEQUENCE [LARGE SCALE GENOMIC DNA]</scope>
</reference>
<gene>
    <name evidence="2" type="ORF">THII_2251</name>
</gene>
<proteinExistence type="predicted"/>
<sequence>MNQQQQRNYKAWLESLKALRNNCKVTSSKKTRVGKTPRKTPPKFTTVTTPLEEVATFFSPASFERRDVYELLGINYTSSWE</sequence>
<dbReference type="HOGENOM" id="CLU_2572804_0_0_6"/>
<evidence type="ECO:0000256" key="1">
    <source>
        <dbReference type="SAM" id="MobiDB-lite"/>
    </source>
</evidence>
<protein>
    <submittedName>
        <fullName evidence="2">Uncharacterized protein</fullName>
    </submittedName>
</protein>
<dbReference type="Proteomes" id="UP000031623">
    <property type="component" value="Chromosome"/>
</dbReference>
<feature type="compositionally biased region" description="Basic residues" evidence="1">
    <location>
        <begin position="27"/>
        <end position="41"/>
    </location>
</feature>
<evidence type="ECO:0000313" key="3">
    <source>
        <dbReference type="Proteomes" id="UP000031623"/>
    </source>
</evidence>
<feature type="region of interest" description="Disordered" evidence="1">
    <location>
        <begin position="25"/>
        <end position="45"/>
    </location>
</feature>
<organism evidence="2 3">
    <name type="scientific">Thioploca ingrica</name>
    <dbReference type="NCBI Taxonomy" id="40754"/>
    <lineage>
        <taxon>Bacteria</taxon>
        <taxon>Pseudomonadati</taxon>
        <taxon>Pseudomonadota</taxon>
        <taxon>Gammaproteobacteria</taxon>
        <taxon>Thiotrichales</taxon>
        <taxon>Thiotrichaceae</taxon>
        <taxon>Thioploca</taxon>
    </lineage>
</organism>